<evidence type="ECO:0000259" key="2">
    <source>
        <dbReference type="SMART" id="SM00460"/>
    </source>
</evidence>
<organism evidence="3 4">
    <name type="scientific">Clostridium botulinum C/D str. DC5</name>
    <dbReference type="NCBI Taxonomy" id="1443128"/>
    <lineage>
        <taxon>Bacteria</taxon>
        <taxon>Bacillati</taxon>
        <taxon>Bacillota</taxon>
        <taxon>Clostridia</taxon>
        <taxon>Eubacteriales</taxon>
        <taxon>Clostridiaceae</taxon>
        <taxon>Clostridium</taxon>
    </lineage>
</organism>
<dbReference type="SMART" id="SM00460">
    <property type="entry name" value="TGc"/>
    <property type="match status" value="1"/>
</dbReference>
<dbReference type="EMBL" id="JDRY01000033">
    <property type="protein sequence ID" value="KGM99511.1"/>
    <property type="molecule type" value="Genomic_DNA"/>
</dbReference>
<keyword evidence="1" id="KW-1133">Transmembrane helix</keyword>
<accession>A0A0A0IGW2</accession>
<name>A0A0A0IGW2_CLOBO</name>
<feature type="transmembrane region" description="Helical" evidence="1">
    <location>
        <begin position="45"/>
        <end position="62"/>
    </location>
</feature>
<protein>
    <submittedName>
        <fullName evidence="3">Transglutaminase</fullName>
    </submittedName>
</protein>
<dbReference type="SUPFAM" id="SSF54001">
    <property type="entry name" value="Cysteine proteinases"/>
    <property type="match status" value="1"/>
</dbReference>
<feature type="transmembrane region" description="Helical" evidence="1">
    <location>
        <begin position="156"/>
        <end position="174"/>
    </location>
</feature>
<gene>
    <name evidence="3" type="ORF">Z955_06675</name>
</gene>
<keyword evidence="1" id="KW-0812">Transmembrane</keyword>
<proteinExistence type="predicted"/>
<dbReference type="InterPro" id="IPR038765">
    <property type="entry name" value="Papain-like_cys_pep_sf"/>
</dbReference>
<feature type="transmembrane region" description="Helical" evidence="1">
    <location>
        <begin position="94"/>
        <end position="112"/>
    </location>
</feature>
<dbReference type="AlphaFoldDB" id="A0A0A0IGW2"/>
<dbReference type="Gene3D" id="3.10.620.30">
    <property type="match status" value="1"/>
</dbReference>
<dbReference type="InterPro" id="IPR002931">
    <property type="entry name" value="Transglutaminase-like"/>
</dbReference>
<evidence type="ECO:0000256" key="1">
    <source>
        <dbReference type="SAM" id="Phobius"/>
    </source>
</evidence>
<dbReference type="Pfam" id="PF01841">
    <property type="entry name" value="Transglut_core"/>
    <property type="match status" value="1"/>
</dbReference>
<reference evidence="3 4" key="1">
    <citation type="submission" date="2014-01" db="EMBL/GenBank/DDBJ databases">
        <title>Plasmidome dynamics in the species complex Clostridium novyi sensu lato converts strains of independent lineages into distinctly different pathogens.</title>
        <authorList>
            <person name="Skarin H."/>
            <person name="Segerman B."/>
        </authorList>
    </citation>
    <scope>NUCLEOTIDE SEQUENCE [LARGE SCALE GENOMIC DNA]</scope>
    <source>
        <strain evidence="3 4">DC5</strain>
    </source>
</reference>
<feature type="transmembrane region" description="Helical" evidence="1">
    <location>
        <begin position="15"/>
        <end position="33"/>
    </location>
</feature>
<sequence length="394" mass="44742">MNNAINFIAENPIDIMLSVIFAYPIIKGFLFKFSSKNLKNDIEDAGSYVSFIIGSILGAYMTKSIFIENNKGIYKTIYDCIPKNIIYLIEGKPIIIYVVCMPIVIFIIYKIIDIIIACVNRITFYPLLDGLERLLREKSNFIKRIIGAICQTPKSICFILLATFFLNVFSMLGINQDYSRKLEKSDVYAFVSREFISPITNSNIAKELPKIINNSFKIVVKNDSQDSTENNGIGSKTIVYYNGITLNEGLRSNNEINDFARNLVKDKNSPKAKAKTIYDWIGKNIDYDYKKADSILDNNFAMKSGAINTFYTRKGICFDYACLYAAMGKANGLKVRVITGEGFNGSNWISHAWNQVYVEDEKRWINVDATFYKGGNYFDSSIFNLDHRQAKIAG</sequence>
<dbReference type="Proteomes" id="UP000030014">
    <property type="component" value="Unassembled WGS sequence"/>
</dbReference>
<feature type="domain" description="Transglutaminase-like" evidence="2">
    <location>
        <begin position="309"/>
        <end position="371"/>
    </location>
</feature>
<dbReference type="PANTHER" id="PTHR33490:SF3">
    <property type="entry name" value="CONSERVED INTEGRAL MEMBRANE PROTEIN"/>
    <property type="match status" value="1"/>
</dbReference>
<comment type="caution">
    <text evidence="3">The sequence shown here is derived from an EMBL/GenBank/DDBJ whole genome shotgun (WGS) entry which is preliminary data.</text>
</comment>
<keyword evidence="1" id="KW-0472">Membrane</keyword>
<evidence type="ECO:0000313" key="3">
    <source>
        <dbReference type="EMBL" id="KGM99511.1"/>
    </source>
</evidence>
<evidence type="ECO:0000313" key="4">
    <source>
        <dbReference type="Proteomes" id="UP000030014"/>
    </source>
</evidence>
<dbReference type="PANTHER" id="PTHR33490">
    <property type="entry name" value="BLR5614 PROTEIN-RELATED"/>
    <property type="match status" value="1"/>
</dbReference>
<dbReference type="RefSeq" id="WP_039258418.1">
    <property type="nucleotide sequence ID" value="NZ_JDRY01000033.1"/>
</dbReference>